<protein>
    <submittedName>
        <fullName evidence="2">Uncharacterized protein</fullName>
    </submittedName>
</protein>
<feature type="compositionally biased region" description="Low complexity" evidence="1">
    <location>
        <begin position="10"/>
        <end position="19"/>
    </location>
</feature>
<feature type="region of interest" description="Disordered" evidence="1">
    <location>
        <begin position="1"/>
        <end position="71"/>
    </location>
</feature>
<comment type="caution">
    <text evidence="2">The sequence shown here is derived from an EMBL/GenBank/DDBJ whole genome shotgun (WGS) entry which is preliminary data.</text>
</comment>
<proteinExistence type="predicted"/>
<name>A0A3E0K889_9BACI</name>
<accession>A0A3E0K889</accession>
<evidence type="ECO:0000313" key="3">
    <source>
        <dbReference type="Proteomes" id="UP000257014"/>
    </source>
</evidence>
<dbReference type="AlphaFoldDB" id="A0A3E0K889"/>
<dbReference type="EMBL" id="QEWE01000008">
    <property type="protein sequence ID" value="REJ30851.1"/>
    <property type="molecule type" value="Genomic_DNA"/>
</dbReference>
<evidence type="ECO:0000313" key="2">
    <source>
        <dbReference type="EMBL" id="REJ30851.1"/>
    </source>
</evidence>
<reference evidence="2 3" key="1">
    <citation type="submission" date="2018-03" db="EMBL/GenBank/DDBJ databases">
        <authorList>
            <person name="Keele B.F."/>
        </authorList>
    </citation>
    <scope>NUCLEOTIDE SEQUENCE [LARGE SCALE GENOMIC DNA]</scope>
    <source>
        <strain evidence="2">ZCTH4_d</strain>
    </source>
</reference>
<evidence type="ECO:0000256" key="1">
    <source>
        <dbReference type="SAM" id="MobiDB-lite"/>
    </source>
</evidence>
<dbReference type="Proteomes" id="UP000257014">
    <property type="component" value="Unassembled WGS sequence"/>
</dbReference>
<sequence length="71" mass="7497">MLLYKRKAARSSGGRSGSRLRSKEGPSADPAGFGRKGWPRAGAANLPVRPEGRGTEAEPSFPETGGHPSRH</sequence>
<organism evidence="2 3">
    <name type="scientific">Caldibacillus debilis</name>
    <dbReference type="NCBI Taxonomy" id="301148"/>
    <lineage>
        <taxon>Bacteria</taxon>
        <taxon>Bacillati</taxon>
        <taxon>Bacillota</taxon>
        <taxon>Bacilli</taxon>
        <taxon>Bacillales</taxon>
        <taxon>Bacillaceae</taxon>
        <taxon>Caldibacillus</taxon>
    </lineage>
</organism>
<gene>
    <name evidence="2" type="ORF">C6P37_02145</name>
</gene>